<reference evidence="3" key="4">
    <citation type="submission" date="2019-07" db="EMBL/GenBank/DDBJ databases">
        <authorList>
            <person name="Seetharam A."/>
            <person name="Woodhouse M."/>
            <person name="Cannon E."/>
        </authorList>
    </citation>
    <scope>NUCLEOTIDE SEQUENCE [LARGE SCALE GENOMIC DNA]</scope>
    <source>
        <strain evidence="3">cv. B73</strain>
    </source>
</reference>
<protein>
    <submittedName>
        <fullName evidence="2 3">Uncharacterized protein</fullName>
    </submittedName>
</protein>
<dbReference type="Proteomes" id="UP000007305">
    <property type="component" value="Chromosome 3"/>
</dbReference>
<evidence type="ECO:0000313" key="4">
    <source>
        <dbReference type="Proteomes" id="UP000007305"/>
    </source>
</evidence>
<reference evidence="3" key="5">
    <citation type="submission" date="2021-05" db="UniProtKB">
        <authorList>
            <consortium name="EnsemblPlants"/>
        </authorList>
    </citation>
    <scope>IDENTIFICATION</scope>
    <source>
        <strain evidence="3">cv. B73</strain>
    </source>
</reference>
<name>C4J3P0_MAIZE</name>
<reference evidence="2" key="1">
    <citation type="journal article" date="2009" name="PLoS Genet.">
        <title>Sequencing, mapping, and analysis of 27,455 maize full-length cDNAs.</title>
        <authorList>
            <person name="Soderlund C."/>
            <person name="Descour A."/>
            <person name="Kudrna D."/>
            <person name="Bomhoff M."/>
            <person name="Boyd L."/>
            <person name="Currie J."/>
            <person name="Angelova A."/>
            <person name="Collura K."/>
            <person name="Wissotski M."/>
            <person name="Ashley E."/>
            <person name="Morrow D."/>
            <person name="Fernandes J."/>
            <person name="Walbot V."/>
            <person name="Yu Y."/>
        </authorList>
    </citation>
    <scope>NUCLEOTIDE SEQUENCE</scope>
    <source>
        <strain evidence="2">B73</strain>
    </source>
</reference>
<evidence type="ECO:0000313" key="2">
    <source>
        <dbReference type="EMBL" id="ACR35790.1"/>
    </source>
</evidence>
<dbReference type="Gramene" id="Zm00001eb158890_T001">
    <property type="protein sequence ID" value="Zm00001eb158890_P001"/>
    <property type="gene ID" value="Zm00001eb158890"/>
</dbReference>
<accession>C4J3P0</accession>
<keyword evidence="4" id="KW-1185">Reference proteome</keyword>
<proteinExistence type="evidence at transcript level"/>
<sequence length="318" mass="33929">MGQRAEGHVHHRALWFRVQPLLAGARVPREPVVGAPRRHVLAGERHRPDEPCAAPQRRGVVLHEVRLQLVEAVEHLAVAPLVRSVHALEEGPALRPLLGLHHLAAPQLDAARQPRKQHERVRSSGAASTGLLRSVDSLQARENKLLPRNAIRGTPCSAAASADQSKKLSVTAASGRFSAKNRSNGSRSNWAPWKNFSRSSMVLSAGAHSTPGGRPTSGKGTTAMSMARAPSVPREASLARSTAERMSWAFTGVVRMVHLTPRAAKSAAMSAIGMRCPGARNGKKRMCSGCGSSLMAMAGCATAAAQLHSCIFYKEGYS</sequence>
<dbReference type="EMBL" id="BT085437">
    <property type="protein sequence ID" value="ACR35790.1"/>
    <property type="molecule type" value="mRNA"/>
</dbReference>
<feature type="region of interest" description="Disordered" evidence="1">
    <location>
        <begin position="110"/>
        <end position="134"/>
    </location>
</feature>
<dbReference type="EnsemblPlants" id="Zm00001eb158890_T001">
    <property type="protein sequence ID" value="Zm00001eb158890_P001"/>
    <property type="gene ID" value="Zm00001eb158890"/>
</dbReference>
<dbReference type="AlphaFoldDB" id="C4J3P0"/>
<evidence type="ECO:0000256" key="1">
    <source>
        <dbReference type="SAM" id="MobiDB-lite"/>
    </source>
</evidence>
<reference evidence="4" key="3">
    <citation type="submission" date="2015-12" db="EMBL/GenBank/DDBJ databases">
        <title>Update maize B73 reference genome by single molecule sequencing technologies.</title>
        <authorList>
            <consortium name="Maize Genome Sequencing Project"/>
            <person name="Ware D."/>
        </authorList>
    </citation>
    <scope>NUCLEOTIDE SEQUENCE [LARGE SCALE GENOMIC DNA]</scope>
    <source>
        <strain evidence="4">cv. B73</strain>
    </source>
</reference>
<reference evidence="2" key="2">
    <citation type="submission" date="2012-06" db="EMBL/GenBank/DDBJ databases">
        <authorList>
            <person name="Yu Y."/>
            <person name="Currie J."/>
            <person name="Lomeli R."/>
            <person name="Angelova A."/>
            <person name="Collura K."/>
            <person name="Wissotski M."/>
            <person name="Campos D."/>
            <person name="Kudrna D."/>
            <person name="Golser W."/>
            <person name="Ashely E."/>
            <person name="Descour A."/>
            <person name="Fernandes J."/>
            <person name="Soderlund C."/>
            <person name="Walbot V."/>
        </authorList>
    </citation>
    <scope>NUCLEOTIDE SEQUENCE</scope>
    <source>
        <strain evidence="2">B73</strain>
    </source>
</reference>
<organism evidence="2">
    <name type="scientific">Zea mays</name>
    <name type="common">Maize</name>
    <dbReference type="NCBI Taxonomy" id="4577"/>
    <lineage>
        <taxon>Eukaryota</taxon>
        <taxon>Viridiplantae</taxon>
        <taxon>Streptophyta</taxon>
        <taxon>Embryophyta</taxon>
        <taxon>Tracheophyta</taxon>
        <taxon>Spermatophyta</taxon>
        <taxon>Magnoliopsida</taxon>
        <taxon>Liliopsida</taxon>
        <taxon>Poales</taxon>
        <taxon>Poaceae</taxon>
        <taxon>PACMAD clade</taxon>
        <taxon>Panicoideae</taxon>
        <taxon>Andropogonodae</taxon>
        <taxon>Andropogoneae</taxon>
        <taxon>Tripsacinae</taxon>
        <taxon>Zea</taxon>
    </lineage>
</organism>
<evidence type="ECO:0000313" key="3">
    <source>
        <dbReference type="EnsemblPlants" id="Zm00001eb158890_P001"/>
    </source>
</evidence>
<feature type="region of interest" description="Disordered" evidence="1">
    <location>
        <begin position="204"/>
        <end position="238"/>
    </location>
</feature>